<comment type="caution">
    <text evidence="1">The sequence shown here is derived from an EMBL/GenBank/DDBJ whole genome shotgun (WGS) entry which is preliminary data.</text>
</comment>
<proteinExistence type="predicted"/>
<keyword evidence="2" id="KW-1185">Reference proteome</keyword>
<protein>
    <submittedName>
        <fullName evidence="1">Uncharacterized protein</fullName>
    </submittedName>
</protein>
<evidence type="ECO:0000313" key="2">
    <source>
        <dbReference type="Proteomes" id="UP000248079"/>
    </source>
</evidence>
<accession>A0A2V3ZTP1</accession>
<organism evidence="1 2">
    <name type="scientific">Marinifilum breve</name>
    <dbReference type="NCBI Taxonomy" id="2184082"/>
    <lineage>
        <taxon>Bacteria</taxon>
        <taxon>Pseudomonadati</taxon>
        <taxon>Bacteroidota</taxon>
        <taxon>Bacteroidia</taxon>
        <taxon>Marinilabiliales</taxon>
        <taxon>Marinifilaceae</taxon>
    </lineage>
</organism>
<dbReference type="EMBL" id="QFLI01000010">
    <property type="protein sequence ID" value="PXX97057.1"/>
    <property type="molecule type" value="Genomic_DNA"/>
</dbReference>
<evidence type="ECO:0000313" key="1">
    <source>
        <dbReference type="EMBL" id="PXX97057.1"/>
    </source>
</evidence>
<name>A0A2V3ZTP1_9BACT</name>
<reference evidence="1 2" key="1">
    <citation type="submission" date="2018-05" db="EMBL/GenBank/DDBJ databases">
        <title>Marinifilum breve JC075T sp. nov., a marine bacterium isolated from Yongle Blue Hole in the South China Sea.</title>
        <authorList>
            <person name="Fu T."/>
        </authorList>
    </citation>
    <scope>NUCLEOTIDE SEQUENCE [LARGE SCALE GENOMIC DNA]</scope>
    <source>
        <strain evidence="1 2">JC075</strain>
    </source>
</reference>
<dbReference type="Proteomes" id="UP000248079">
    <property type="component" value="Unassembled WGS sequence"/>
</dbReference>
<dbReference type="AlphaFoldDB" id="A0A2V3ZTP1"/>
<sequence>MRNLQFILLLALLSSISERIIPHKHDIHAETGEVIEFWKNNTSQNEEKNTDELLHAVYYLNFKDNNQKLPFPHLEFTEAKNCNCSSVFYEFEILTHNNVILYESDRFLYLNNSLSPPSLI</sequence>
<gene>
    <name evidence="1" type="ORF">DF185_18715</name>
</gene>